<dbReference type="GO" id="GO:0005634">
    <property type="term" value="C:nucleus"/>
    <property type="evidence" value="ECO:0007669"/>
    <property type="project" value="UniProtKB-SubCell"/>
</dbReference>
<evidence type="ECO:0000256" key="8">
    <source>
        <dbReference type="SAM" id="MobiDB-lite"/>
    </source>
</evidence>
<organism evidence="11 12">
    <name type="scientific">Fasciola hepatica</name>
    <name type="common">Liver fluke</name>
    <dbReference type="NCBI Taxonomy" id="6192"/>
    <lineage>
        <taxon>Eukaryota</taxon>
        <taxon>Metazoa</taxon>
        <taxon>Spiralia</taxon>
        <taxon>Lophotrochozoa</taxon>
        <taxon>Platyhelminthes</taxon>
        <taxon>Trematoda</taxon>
        <taxon>Digenea</taxon>
        <taxon>Plagiorchiida</taxon>
        <taxon>Echinostomata</taxon>
        <taxon>Echinostomatoidea</taxon>
        <taxon>Fasciolidae</taxon>
        <taxon>Fasciola</taxon>
    </lineage>
</organism>
<dbReference type="SUPFAM" id="SSF54427">
    <property type="entry name" value="NTF2-like"/>
    <property type="match status" value="1"/>
</dbReference>
<dbReference type="InterPro" id="IPR009060">
    <property type="entry name" value="UBA-like_sf"/>
</dbReference>
<accession>A0A4E0S061</accession>
<dbReference type="PANTHER" id="PTHR10662:SF22">
    <property type="entry name" value="NUCLEAR RNA EXPORT FACTOR 1"/>
    <property type="match status" value="1"/>
</dbReference>
<protein>
    <submittedName>
        <fullName evidence="11">Nuclear RNA export factor 1</fullName>
    </submittedName>
</protein>
<keyword evidence="6" id="KW-0509">mRNA transport</keyword>
<dbReference type="CDD" id="cd14342">
    <property type="entry name" value="UBA_TAP-C"/>
    <property type="match status" value="1"/>
</dbReference>
<evidence type="ECO:0000256" key="2">
    <source>
        <dbReference type="ARBA" id="ARBA00009285"/>
    </source>
</evidence>
<dbReference type="Gene3D" id="3.10.450.50">
    <property type="match status" value="1"/>
</dbReference>
<keyword evidence="5" id="KW-0677">Repeat</keyword>
<keyword evidence="4" id="KW-0433">Leucine-rich repeat</keyword>
<feature type="compositionally biased region" description="Basic and acidic residues" evidence="8">
    <location>
        <begin position="18"/>
        <end position="32"/>
    </location>
</feature>
<keyword evidence="12" id="KW-1185">Reference proteome</keyword>
<feature type="domain" description="NTF2" evidence="9">
    <location>
        <begin position="393"/>
        <end position="593"/>
    </location>
</feature>
<comment type="caution">
    <text evidence="11">The sequence shown here is derived from an EMBL/GenBank/DDBJ whole genome shotgun (WGS) entry which is preliminary data.</text>
</comment>
<keyword evidence="7" id="KW-0539">Nucleus</keyword>
<dbReference type="InterPro" id="IPR057125">
    <property type="entry name" value="NXF1/2/3/5-like_LRR"/>
</dbReference>
<evidence type="ECO:0000256" key="5">
    <source>
        <dbReference type="ARBA" id="ARBA00022737"/>
    </source>
</evidence>
<dbReference type="Proteomes" id="UP000230066">
    <property type="component" value="Unassembled WGS sequence"/>
</dbReference>
<evidence type="ECO:0000256" key="3">
    <source>
        <dbReference type="ARBA" id="ARBA00022448"/>
    </source>
</evidence>
<dbReference type="PANTHER" id="PTHR10662">
    <property type="entry name" value="NUCLEAR RNA EXPORT FACTOR"/>
    <property type="match status" value="1"/>
</dbReference>
<dbReference type="InterPro" id="IPR005637">
    <property type="entry name" value="TAP_C_dom"/>
</dbReference>
<dbReference type="Gene3D" id="1.10.8.10">
    <property type="entry name" value="DNA helicase RuvA subunit, C-terminal domain"/>
    <property type="match status" value="1"/>
</dbReference>
<evidence type="ECO:0000313" key="12">
    <source>
        <dbReference type="Proteomes" id="UP000230066"/>
    </source>
</evidence>
<dbReference type="Pfam" id="PF24048">
    <property type="entry name" value="LRR_NXF1-5"/>
    <property type="match status" value="1"/>
</dbReference>
<dbReference type="SMART" id="SM00804">
    <property type="entry name" value="TAP_C"/>
    <property type="match status" value="1"/>
</dbReference>
<feature type="domain" description="TAP-C" evidence="10">
    <location>
        <begin position="641"/>
        <end position="694"/>
    </location>
</feature>
<reference evidence="11" key="1">
    <citation type="submission" date="2019-03" db="EMBL/GenBank/DDBJ databases">
        <title>Improved annotation for the trematode Fasciola hepatica.</title>
        <authorList>
            <person name="Choi Y.-J."/>
            <person name="Martin J."/>
            <person name="Mitreva M."/>
        </authorList>
    </citation>
    <scope>NUCLEOTIDE SEQUENCE [LARGE SCALE GENOMIC DNA]</scope>
</reference>
<gene>
    <name evidence="11" type="ORF">D915_006146</name>
</gene>
<evidence type="ECO:0000259" key="10">
    <source>
        <dbReference type="PROSITE" id="PS51281"/>
    </source>
</evidence>
<comment type="subcellular location">
    <subcellularLocation>
        <location evidence="1">Nucleus</location>
    </subcellularLocation>
</comment>
<dbReference type="InterPro" id="IPR030217">
    <property type="entry name" value="NXF_fam"/>
</dbReference>
<dbReference type="PROSITE" id="PS51450">
    <property type="entry name" value="LRR"/>
    <property type="match status" value="1"/>
</dbReference>
<dbReference type="Pfam" id="PF03943">
    <property type="entry name" value="TAP_C"/>
    <property type="match status" value="1"/>
</dbReference>
<feature type="region of interest" description="Disordered" evidence="8">
    <location>
        <begin position="1"/>
        <end position="35"/>
    </location>
</feature>
<dbReference type="InterPro" id="IPR032710">
    <property type="entry name" value="NTF2-like_dom_sf"/>
</dbReference>
<feature type="compositionally biased region" description="Basic residues" evidence="8">
    <location>
        <begin position="1"/>
        <end position="17"/>
    </location>
</feature>
<keyword evidence="3" id="KW-0813">Transport</keyword>
<dbReference type="InterPro" id="IPR032675">
    <property type="entry name" value="LRR_dom_sf"/>
</dbReference>
<dbReference type="GO" id="GO:0016973">
    <property type="term" value="P:poly(A)+ mRNA export from nucleus"/>
    <property type="evidence" value="ECO:0007669"/>
    <property type="project" value="TreeGrafter"/>
</dbReference>
<evidence type="ECO:0000256" key="6">
    <source>
        <dbReference type="ARBA" id="ARBA00022816"/>
    </source>
</evidence>
<feature type="region of interest" description="Disordered" evidence="8">
    <location>
        <begin position="165"/>
        <end position="184"/>
    </location>
</feature>
<evidence type="ECO:0000256" key="1">
    <source>
        <dbReference type="ARBA" id="ARBA00004123"/>
    </source>
</evidence>
<dbReference type="PROSITE" id="PS50177">
    <property type="entry name" value="NTF2_DOMAIN"/>
    <property type="match status" value="1"/>
</dbReference>
<comment type="similarity">
    <text evidence="2">Belongs to the NXF family.</text>
</comment>
<dbReference type="PROSITE" id="PS51281">
    <property type="entry name" value="TAP_C"/>
    <property type="match status" value="1"/>
</dbReference>
<dbReference type="InterPro" id="IPR001611">
    <property type="entry name" value="Leu-rich_rpt"/>
</dbReference>
<dbReference type="AlphaFoldDB" id="A0A4E0S061"/>
<dbReference type="Pfam" id="PF22602">
    <property type="entry name" value="NXF_NTF2"/>
    <property type="match status" value="1"/>
</dbReference>
<evidence type="ECO:0000259" key="9">
    <source>
        <dbReference type="PROSITE" id="PS50177"/>
    </source>
</evidence>
<dbReference type="SUPFAM" id="SSF52058">
    <property type="entry name" value="L domain-like"/>
    <property type="match status" value="1"/>
</dbReference>
<evidence type="ECO:0000256" key="7">
    <source>
        <dbReference type="ARBA" id="ARBA00023242"/>
    </source>
</evidence>
<name>A0A4E0S061_FASHE</name>
<dbReference type="EMBL" id="JXXN02002244">
    <property type="protein sequence ID" value="THD23260.1"/>
    <property type="molecule type" value="Genomic_DNA"/>
</dbReference>
<dbReference type="InterPro" id="IPR002075">
    <property type="entry name" value="NTF2_dom"/>
</dbReference>
<sequence length="694" mass="75896">MPCRGKNRGKHFNWNKGHFRDHQDDGSGDHRSVSFGLQCRDQGRNRKSFPPGGNTEMIKRAVAMNLLPTPSNALLSAQNTGLGPGEIWACITVVQGILYPLSSLQELINNALGTQLRFYNACFEGRNAVLYAKIREKQLVQFSKSLQSLRDPNNGRDQLVTELTPVSEPRVPPSPSNPTPTAQNIGTLLPESWMEALRACFRERFQPTTRSLDLSSLHTEPILLSQGLYLPLNKSSVVHAMISILKENGAQLSLLNLSNNRLPHMNSFSLLAANRDGEPAVSIERIDLSANPLTGVTSLGGLRGIAKLIELDISETPLASRFQQSDRALATKLVKILPGIKRLNGRDLPTVVQFAVEGGSSRKGPSSTPRIPLPDSVLGYFPSEAVRMPLLGFLKEYFTRFDSQPRGENILSYYTSASQMVVSTATEFRGIGSSHHNNSSSHSSNSNTPATARIESVAADGTVIKTYLTTSRLSHPYYVRSRNLLRCRDEIRRRDLIIIGPIAIAAFLDELPATEHPLESFTVDVTFHSDTQILFTVTGVFYELQSLSQSGSGSSATNNPTQKATRKTLRCFTRTMILVAPGGHIVQDDLIISNPTPSLCKRYITDVAAKAQSTNNPASSSASTPASAPAVAVPSVVIDPAIQLNLLNEMRARTGMNEAFARQCLSEYAWNLDEAFNAFQTLNAAGRIPRDAFT</sequence>
<proteinExistence type="inferred from homology"/>
<dbReference type="Gene3D" id="3.80.10.10">
    <property type="entry name" value="Ribonuclease Inhibitor"/>
    <property type="match status" value="1"/>
</dbReference>
<dbReference type="InterPro" id="IPR018222">
    <property type="entry name" value="Nuclear_transport_factor_2_euk"/>
</dbReference>
<dbReference type="SUPFAM" id="SSF46934">
    <property type="entry name" value="UBA-like"/>
    <property type="match status" value="1"/>
</dbReference>
<evidence type="ECO:0000313" key="11">
    <source>
        <dbReference type="EMBL" id="THD23260.1"/>
    </source>
</evidence>
<dbReference type="GO" id="GO:0003723">
    <property type="term" value="F:RNA binding"/>
    <property type="evidence" value="ECO:0007669"/>
    <property type="project" value="TreeGrafter"/>
</dbReference>
<evidence type="ECO:0000256" key="4">
    <source>
        <dbReference type="ARBA" id="ARBA00022614"/>
    </source>
</evidence>